<sequence>MQTSPDVSKREKEVGELECPIPGEAGFADALVNTVPNANWGAEPNFNLNLNLTSPSNPRPAAETLKLHGGNKKSNGDKGSGKHGTKEVAIAATGKSTSIVTTTQTSPGERDDPSQQKSRIPALCRSQTAEASVNSRGDQRLKSPNPKHTSTLSPKTNTRSNMAASPKPCRVDQTASATSPRMTEKVKTQTLGVESASISNTRPHPGLTTKIATETTNKITVSLKMQMNRREDGGNEINIETRSPKTLPVSPKGDSNIVSPKLVSRTPTVTTQTQKQDTASTTTKSSERASHDSKAESALLSAKTLQLSSVSPKPSAQRRATGTKNSNMSGSKEYLDGKDSSAGSGSKTSSKSSSNSKATTMTKDSLDSKIGTDSKASPDTKSTMWSRDSLDSKSHSASKTSLGSKDSLDSKNGSNSKASPNSKSRMGSRDSLNPKTTIENKTSSGPKISLDSKTVVGSKSGMGSKDHPDPKAQTPPDSKTSPSFKPGPELNLISSSNALSSSKPGPTRSSSKPTLTASGSKTDLVRSISPSSSGTGLSGSKDDNFKAAGSCSKPGPNPKAGSESTKPVPVRSSSRSALENLSSPLALSPRPGSASKSPGSGPGRSFGYYLSGPSKEVQRSPGPGVISDPLAPLATSSPKTRTPVALTTRGGSLSEPAASVAMEMNPGSTSSNTGLTRGLTFDSIAKTPAKTEATVEEEQLKLPETKVTAVGTVVSQGGVRGVGVTDNAGWSPGDTRRISGTPSSKPGHPGDENAITVGSRIPLSRAMAVESKTDEKTKQERGRQRDDIGSSSSPLCPLPPPPTHPVTSTRVRETATMTDTGEMLHLRGGEQREVGVQVEVEVVERSASTSPSLHRETPTSSLICSPSCQSGSLTSPTVPSVCCFPAGQPPIQHICKIDIELRSQSVVPSVVTDKASSLPACLRTYSFQQNPGLMSELRQNQDRDVSAESIWEDEEEEGDEERESKAREQKEEEEDGDEGEREETVKPQEVVWDEQGMTWEVYGASVDLESLGTAIQSHLECKIREQEKHIRTLRKSVCSDSSLRGYNMKKRKKKRAGLLGCCKKAPAVAD</sequence>
<feature type="compositionally biased region" description="Basic and acidic residues" evidence="2">
    <location>
        <begin position="74"/>
        <end position="86"/>
    </location>
</feature>
<feature type="compositionally biased region" description="Polar residues" evidence="2">
    <location>
        <begin position="265"/>
        <end position="284"/>
    </location>
</feature>
<accession>A0A3B4WAH8</accession>
<comment type="function">
    <text evidence="1">May be involved in neurite outgrowth.</text>
</comment>
<feature type="compositionally biased region" description="Acidic residues" evidence="2">
    <location>
        <begin position="950"/>
        <end position="961"/>
    </location>
</feature>
<dbReference type="PANTHER" id="PTHR15718">
    <property type="entry name" value="G PROTEIN-REGULATED INDUCER OF NEURITE OUTGROWTH C-TERMINAL DOMAIN-CONTAINING PROTEIN"/>
    <property type="match status" value="1"/>
</dbReference>
<feature type="compositionally biased region" description="Polar residues" evidence="2">
    <location>
        <begin position="303"/>
        <end position="330"/>
    </location>
</feature>
<evidence type="ECO:0000259" key="3">
    <source>
        <dbReference type="Pfam" id="PF15235"/>
    </source>
</evidence>
<feature type="compositionally biased region" description="Basic and acidic residues" evidence="2">
    <location>
        <begin position="771"/>
        <end position="788"/>
    </location>
</feature>
<dbReference type="InterPro" id="IPR026646">
    <property type="entry name" value="GPRIN2-like/GPRIN3"/>
</dbReference>
<feature type="region of interest" description="Disordered" evidence="2">
    <location>
        <begin position="226"/>
        <end position="677"/>
    </location>
</feature>
<dbReference type="GO" id="GO:0031175">
    <property type="term" value="P:neuron projection development"/>
    <property type="evidence" value="ECO:0007669"/>
    <property type="project" value="TreeGrafter"/>
</dbReference>
<proteinExistence type="predicted"/>
<feature type="compositionally biased region" description="Low complexity" evidence="2">
    <location>
        <begin position="490"/>
        <end position="514"/>
    </location>
</feature>
<keyword evidence="5" id="KW-1185">Reference proteome</keyword>
<dbReference type="Ensembl" id="ENSSLDT00000001149.1">
    <property type="protein sequence ID" value="ENSSLDP00000001079.1"/>
    <property type="gene ID" value="ENSSLDG00000000950.1"/>
</dbReference>
<feature type="compositionally biased region" description="Low complexity" evidence="2">
    <location>
        <begin position="527"/>
        <end position="539"/>
    </location>
</feature>
<organism evidence="4 5">
    <name type="scientific">Seriola lalandi dorsalis</name>
    <dbReference type="NCBI Taxonomy" id="1841481"/>
    <lineage>
        <taxon>Eukaryota</taxon>
        <taxon>Metazoa</taxon>
        <taxon>Chordata</taxon>
        <taxon>Craniata</taxon>
        <taxon>Vertebrata</taxon>
        <taxon>Euteleostomi</taxon>
        <taxon>Actinopterygii</taxon>
        <taxon>Neopterygii</taxon>
        <taxon>Teleostei</taxon>
        <taxon>Neoteleostei</taxon>
        <taxon>Acanthomorphata</taxon>
        <taxon>Carangaria</taxon>
        <taxon>Carangiformes</taxon>
        <taxon>Carangidae</taxon>
        <taxon>Seriola</taxon>
    </lineage>
</organism>
<feature type="compositionally biased region" description="Low complexity" evidence="2">
    <location>
        <begin position="340"/>
        <end position="363"/>
    </location>
</feature>
<reference evidence="4" key="1">
    <citation type="submission" date="2025-08" db="UniProtKB">
        <authorList>
            <consortium name="Ensembl"/>
        </authorList>
    </citation>
    <scope>IDENTIFICATION</scope>
</reference>
<feature type="domain" description="G protein-regulated inducer of neurite outgrowth C-terminal" evidence="3">
    <location>
        <begin position="955"/>
        <end position="1053"/>
    </location>
</feature>
<evidence type="ECO:0000256" key="2">
    <source>
        <dbReference type="SAM" id="MobiDB-lite"/>
    </source>
</evidence>
<feature type="region of interest" description="Disordered" evidence="2">
    <location>
        <begin position="51"/>
        <end position="208"/>
    </location>
</feature>
<dbReference type="GO" id="GO:0005886">
    <property type="term" value="C:plasma membrane"/>
    <property type="evidence" value="ECO:0007669"/>
    <property type="project" value="TreeGrafter"/>
</dbReference>
<evidence type="ECO:0000256" key="1">
    <source>
        <dbReference type="ARBA" id="ARBA00002358"/>
    </source>
</evidence>
<evidence type="ECO:0000313" key="5">
    <source>
        <dbReference type="Proteomes" id="UP000261360"/>
    </source>
</evidence>
<dbReference type="PANTHER" id="PTHR15718:SF3">
    <property type="entry name" value="G PROTEIN-REGULATED INDUCER OF NEURITE OUTGROWTH C-TERMINAL DOMAIN-CONTAINING PROTEIN"/>
    <property type="match status" value="1"/>
</dbReference>
<dbReference type="Pfam" id="PF15235">
    <property type="entry name" value="GRIN_C"/>
    <property type="match status" value="1"/>
</dbReference>
<feature type="compositionally biased region" description="Basic and acidic residues" evidence="2">
    <location>
        <begin position="364"/>
        <end position="378"/>
    </location>
</feature>
<feature type="compositionally biased region" description="Basic and acidic residues" evidence="2">
    <location>
        <begin position="285"/>
        <end position="295"/>
    </location>
</feature>
<dbReference type="AlphaFoldDB" id="A0A3B4WAH8"/>
<evidence type="ECO:0000313" key="4">
    <source>
        <dbReference type="Ensembl" id="ENSSLDP00000001079.1"/>
    </source>
</evidence>
<feature type="compositionally biased region" description="Polar residues" evidence="2">
    <location>
        <begin position="395"/>
        <end position="457"/>
    </location>
</feature>
<reference evidence="4" key="2">
    <citation type="submission" date="2025-09" db="UniProtKB">
        <authorList>
            <consortium name="Ensembl"/>
        </authorList>
    </citation>
    <scope>IDENTIFICATION</scope>
</reference>
<protein>
    <recommendedName>
        <fullName evidence="3">G protein-regulated inducer of neurite outgrowth C-terminal domain-containing protein</fullName>
    </recommendedName>
</protein>
<name>A0A3B4WAH8_SERLL</name>
<feature type="compositionally biased region" description="Low complexity" evidence="2">
    <location>
        <begin position="571"/>
        <end position="605"/>
    </location>
</feature>
<feature type="compositionally biased region" description="Polar residues" evidence="2">
    <location>
        <begin position="94"/>
        <end position="107"/>
    </location>
</feature>
<feature type="compositionally biased region" description="Polar residues" evidence="2">
    <location>
        <begin position="666"/>
        <end position="675"/>
    </location>
</feature>
<feature type="compositionally biased region" description="Polar residues" evidence="2">
    <location>
        <begin position="146"/>
        <end position="163"/>
    </location>
</feature>
<feature type="region of interest" description="Disordered" evidence="2">
    <location>
        <begin position="719"/>
        <end position="810"/>
    </location>
</feature>
<feature type="compositionally biased region" description="Polar residues" evidence="2">
    <location>
        <begin position="188"/>
        <end position="202"/>
    </location>
</feature>
<feature type="region of interest" description="Disordered" evidence="2">
    <location>
        <begin position="933"/>
        <end position="987"/>
    </location>
</feature>
<dbReference type="Proteomes" id="UP000261360">
    <property type="component" value="Unplaced"/>
</dbReference>
<feature type="compositionally biased region" description="Acidic residues" evidence="2">
    <location>
        <begin position="971"/>
        <end position="981"/>
    </location>
</feature>
<feature type="compositionally biased region" description="Polar residues" evidence="2">
    <location>
        <begin position="125"/>
        <end position="136"/>
    </location>
</feature>
<dbReference type="InterPro" id="IPR032745">
    <property type="entry name" value="GRIN_C"/>
</dbReference>
<dbReference type="GeneTree" id="ENSGT00570000079168"/>